<dbReference type="InterPro" id="IPR041222">
    <property type="entry name" value="PriA_3primeBD"/>
</dbReference>
<keyword evidence="6 12" id="KW-0347">Helicase</keyword>
<evidence type="ECO:0000256" key="11">
    <source>
        <dbReference type="ARBA" id="ARBA00048988"/>
    </source>
</evidence>
<name>A0A9D1XER3_9FIRM</name>
<dbReference type="Gene3D" id="3.40.50.300">
    <property type="entry name" value="P-loop containing nucleotide triphosphate hydrolases"/>
    <property type="match status" value="2"/>
</dbReference>
<keyword evidence="3 12" id="KW-0479">Metal-binding</keyword>
<keyword evidence="5 12" id="KW-0378">Hydrolase</keyword>
<dbReference type="Pfam" id="PF17764">
    <property type="entry name" value="PriA_3primeBD"/>
    <property type="match status" value="1"/>
</dbReference>
<comment type="similarity">
    <text evidence="12">Belongs to the helicase family. PriA subfamily.</text>
</comment>
<evidence type="ECO:0000256" key="3">
    <source>
        <dbReference type="ARBA" id="ARBA00022723"/>
    </source>
</evidence>
<dbReference type="InterPro" id="IPR042115">
    <property type="entry name" value="PriA_3primeBD_sf"/>
</dbReference>
<dbReference type="SUPFAM" id="SSF52540">
    <property type="entry name" value="P-loop containing nucleoside triphosphate hydrolases"/>
    <property type="match status" value="2"/>
</dbReference>
<dbReference type="InterPro" id="IPR041236">
    <property type="entry name" value="PriA_C"/>
</dbReference>
<comment type="function">
    <text evidence="12">Initiates the restart of stalled replication forks, which reloads the replicative helicase on sites other than the origin of replication. Recognizes and binds to abandoned replication forks and remodels them to uncover a helicase loading site. Promotes assembly of the primosome at these replication forks.</text>
</comment>
<comment type="caution">
    <text evidence="14">The sequence shown here is derived from an EMBL/GenBank/DDBJ whole genome shotgun (WGS) entry which is preliminary data.</text>
</comment>
<dbReference type="CDD" id="cd18804">
    <property type="entry name" value="SF2_C_priA"/>
    <property type="match status" value="1"/>
</dbReference>
<evidence type="ECO:0000256" key="8">
    <source>
        <dbReference type="ARBA" id="ARBA00022840"/>
    </source>
</evidence>
<evidence type="ECO:0000313" key="14">
    <source>
        <dbReference type="EMBL" id="HIX78188.1"/>
    </source>
</evidence>
<evidence type="ECO:0000256" key="10">
    <source>
        <dbReference type="ARBA" id="ARBA00023235"/>
    </source>
</evidence>
<keyword evidence="4 12" id="KW-0547">Nucleotide-binding</keyword>
<evidence type="ECO:0000256" key="1">
    <source>
        <dbReference type="ARBA" id="ARBA00022515"/>
    </source>
</evidence>
<dbReference type="InterPro" id="IPR001650">
    <property type="entry name" value="Helicase_C-like"/>
</dbReference>
<dbReference type="EC" id="5.6.2.4" evidence="12"/>
<dbReference type="InterPro" id="IPR040498">
    <property type="entry name" value="PriA_CRR"/>
</dbReference>
<organism evidence="14 15">
    <name type="scientific">Candidatus Fusicatenibacter merdavium</name>
    <dbReference type="NCBI Taxonomy" id="2838600"/>
    <lineage>
        <taxon>Bacteria</taxon>
        <taxon>Bacillati</taxon>
        <taxon>Bacillota</taxon>
        <taxon>Clostridia</taxon>
        <taxon>Lachnospirales</taxon>
        <taxon>Lachnospiraceae</taxon>
        <taxon>Fusicatenibacter</taxon>
    </lineage>
</organism>
<feature type="binding site" evidence="12">
    <location>
        <position position="487"/>
    </location>
    <ligand>
        <name>Zn(2+)</name>
        <dbReference type="ChEBI" id="CHEBI:29105"/>
        <label>1</label>
    </ligand>
</feature>
<dbReference type="EMBL" id="DXEK01000188">
    <property type="protein sequence ID" value="HIX78188.1"/>
    <property type="molecule type" value="Genomic_DNA"/>
</dbReference>
<dbReference type="AlphaFoldDB" id="A0A9D1XER3"/>
<keyword evidence="8 12" id="KW-0067">ATP-binding</keyword>
<dbReference type="GO" id="GO:1990077">
    <property type="term" value="C:primosome complex"/>
    <property type="evidence" value="ECO:0007669"/>
    <property type="project" value="UniProtKB-UniRule"/>
</dbReference>
<accession>A0A9D1XER3</accession>
<keyword evidence="1 12" id="KW-0639">Primosome</keyword>
<evidence type="ECO:0000313" key="15">
    <source>
        <dbReference type="Proteomes" id="UP000886890"/>
    </source>
</evidence>
<feature type="binding site" evidence="12">
    <location>
        <position position="451"/>
    </location>
    <ligand>
        <name>Zn(2+)</name>
        <dbReference type="ChEBI" id="CHEBI:29105"/>
        <label>1</label>
    </ligand>
</feature>
<dbReference type="PROSITE" id="PS51192">
    <property type="entry name" value="HELICASE_ATP_BIND_1"/>
    <property type="match status" value="1"/>
</dbReference>
<protein>
    <recommendedName>
        <fullName evidence="12">Replication restart protein PriA</fullName>
    </recommendedName>
    <alternativeName>
        <fullName evidence="12">ATP-dependent DNA helicase PriA</fullName>
        <ecNumber evidence="12">5.6.2.4</ecNumber>
    </alternativeName>
    <alternativeName>
        <fullName evidence="12">DNA 3'-5' helicase PriA</fullName>
    </alternativeName>
</protein>
<dbReference type="InterPro" id="IPR014001">
    <property type="entry name" value="Helicase_ATP-bd"/>
</dbReference>
<keyword evidence="2 12" id="KW-0235">DNA replication</keyword>
<reference evidence="14" key="1">
    <citation type="journal article" date="2021" name="PeerJ">
        <title>Extensive microbial diversity within the chicken gut microbiome revealed by metagenomics and culture.</title>
        <authorList>
            <person name="Gilroy R."/>
            <person name="Ravi A."/>
            <person name="Getino M."/>
            <person name="Pursley I."/>
            <person name="Horton D.L."/>
            <person name="Alikhan N.F."/>
            <person name="Baker D."/>
            <person name="Gharbi K."/>
            <person name="Hall N."/>
            <person name="Watson M."/>
            <person name="Adriaenssens E.M."/>
            <person name="Foster-Nyarko E."/>
            <person name="Jarju S."/>
            <person name="Secka A."/>
            <person name="Antonio M."/>
            <person name="Oren A."/>
            <person name="Chaudhuri R.R."/>
            <person name="La Ragione R."/>
            <person name="Hildebrand F."/>
            <person name="Pallen M.J."/>
        </authorList>
    </citation>
    <scope>NUCLEOTIDE SEQUENCE</scope>
    <source>
        <strain evidence="14">CHK183-1962</strain>
    </source>
</reference>
<dbReference type="PANTHER" id="PTHR30580">
    <property type="entry name" value="PRIMOSOMAL PROTEIN N"/>
    <property type="match status" value="1"/>
</dbReference>
<dbReference type="Gene3D" id="3.40.1440.60">
    <property type="entry name" value="PriA, 3(prime) DNA-binding domain"/>
    <property type="match status" value="1"/>
</dbReference>
<evidence type="ECO:0000256" key="2">
    <source>
        <dbReference type="ARBA" id="ARBA00022705"/>
    </source>
</evidence>
<dbReference type="HAMAP" id="MF_00983">
    <property type="entry name" value="PriA"/>
    <property type="match status" value="1"/>
</dbReference>
<evidence type="ECO:0000256" key="5">
    <source>
        <dbReference type="ARBA" id="ARBA00022801"/>
    </source>
</evidence>
<dbReference type="GO" id="GO:0043138">
    <property type="term" value="F:3'-5' DNA helicase activity"/>
    <property type="evidence" value="ECO:0007669"/>
    <property type="project" value="UniProtKB-EC"/>
</dbReference>
<comment type="subunit">
    <text evidence="12">Component of the replication restart primosome.</text>
</comment>
<feature type="binding site" evidence="12">
    <location>
        <position position="474"/>
    </location>
    <ligand>
        <name>Zn(2+)</name>
        <dbReference type="ChEBI" id="CHEBI:29105"/>
        <label>2</label>
    </ligand>
</feature>
<dbReference type="GO" id="GO:0008270">
    <property type="term" value="F:zinc ion binding"/>
    <property type="evidence" value="ECO:0007669"/>
    <property type="project" value="UniProtKB-UniRule"/>
</dbReference>
<dbReference type="GO" id="GO:0006302">
    <property type="term" value="P:double-strand break repair"/>
    <property type="evidence" value="ECO:0007669"/>
    <property type="project" value="InterPro"/>
</dbReference>
<comment type="catalytic activity">
    <reaction evidence="11 12">
        <text>ATP + H2O = ADP + phosphate + H(+)</text>
        <dbReference type="Rhea" id="RHEA:13065"/>
        <dbReference type="ChEBI" id="CHEBI:15377"/>
        <dbReference type="ChEBI" id="CHEBI:15378"/>
        <dbReference type="ChEBI" id="CHEBI:30616"/>
        <dbReference type="ChEBI" id="CHEBI:43474"/>
        <dbReference type="ChEBI" id="CHEBI:456216"/>
        <dbReference type="EC" id="5.6.2.4"/>
    </reaction>
</comment>
<feature type="binding site" evidence="12">
    <location>
        <position position="490"/>
    </location>
    <ligand>
        <name>Zn(2+)</name>
        <dbReference type="ChEBI" id="CHEBI:29105"/>
        <label>1</label>
    </ligand>
</feature>
<dbReference type="GO" id="GO:0006270">
    <property type="term" value="P:DNA replication initiation"/>
    <property type="evidence" value="ECO:0007669"/>
    <property type="project" value="TreeGrafter"/>
</dbReference>
<dbReference type="Pfam" id="PF00270">
    <property type="entry name" value="DEAD"/>
    <property type="match status" value="1"/>
</dbReference>
<dbReference type="SMART" id="SM00487">
    <property type="entry name" value="DEXDc"/>
    <property type="match status" value="1"/>
</dbReference>
<sequence length="739" mass="83513">MSSYADIIVDITNEKLDRTFQYRIPEALEKNVRPGSQVKIPFGSGNRLVTGYVLSVSGKAQFDESKMKEIREVSEDAVTVEARLIVLAAWMKHTYGSTMIQALKTVLPVKNKAKAREKRTIVLMQTRDVALDTLEELKRKKYKAKARLVEKLLEEPSLDYTEAVKELKLTASVIQGLEAQGVLRVTRSSSVLPSGSGQEFQMPEFTLSSFQEEAAQGILREWKEKDRPCLLQGVTGSGKTMVYIRLIEETLREGRQAIVLIPEIALTYQNVGRFCGCFGDRVAVMNSRMTPAQRYEQMERAADGRVSIMLGPRSALFTPFPDLGLIIIDEEHETSYKSEVTPRYHARETAVERAKLEHAHVVMGSATPSVDAYYRCQTGEYALFSLEGRYGNSQLPDVCIVDMREELKRGNRSILSVGLAERLEQCLERKEQAMLFLNRRGFAGFISCRSCGYVVKCPHCDVSLTAHNDGTLVCHYCGYRTRQQNKCPSCGSSYIGGFRAGTQQIEQIVRKTFPGVRTLRMDADTTKNKENYGKILSAFAAREADVLIGTQMIVKGHDFPDVTLVGVLAADLSLNAADYRAGERTFQILTQAVGRAGRKDKKGTAVIQTYQPDHYSIRAAAIQDYPAFYEEEIGYRELMNYPPAHQLLAIHAACQEEERLEQAMDYIRRFLLRFCQDPQVQLIGPARESVAKISDLYRYVLYVKAPRQEQLFSLRERLERYIEINSGFSNIYIQFDFNA</sequence>
<feature type="binding site" evidence="12">
    <location>
        <position position="460"/>
    </location>
    <ligand>
        <name>Zn(2+)</name>
        <dbReference type="ChEBI" id="CHEBI:29105"/>
        <label>2</label>
    </ligand>
</feature>
<dbReference type="InterPro" id="IPR005259">
    <property type="entry name" value="PriA"/>
</dbReference>
<keyword evidence="7 12" id="KW-0862">Zinc</keyword>
<keyword evidence="9 12" id="KW-0238">DNA-binding</keyword>
<dbReference type="GO" id="GO:0006310">
    <property type="term" value="P:DNA recombination"/>
    <property type="evidence" value="ECO:0007669"/>
    <property type="project" value="InterPro"/>
</dbReference>
<feature type="domain" description="Helicase ATP-binding" evidence="13">
    <location>
        <begin position="220"/>
        <end position="386"/>
    </location>
</feature>
<feature type="binding site" evidence="12">
    <location>
        <position position="477"/>
    </location>
    <ligand>
        <name>Zn(2+)</name>
        <dbReference type="ChEBI" id="CHEBI:29105"/>
        <label>2</label>
    </ligand>
</feature>
<dbReference type="InterPro" id="IPR011545">
    <property type="entry name" value="DEAD/DEAH_box_helicase_dom"/>
</dbReference>
<evidence type="ECO:0000259" key="13">
    <source>
        <dbReference type="PROSITE" id="PS51192"/>
    </source>
</evidence>
<evidence type="ECO:0000256" key="9">
    <source>
        <dbReference type="ARBA" id="ARBA00023125"/>
    </source>
</evidence>
<dbReference type="InterPro" id="IPR027417">
    <property type="entry name" value="P-loop_NTPase"/>
</dbReference>
<dbReference type="GO" id="GO:0003677">
    <property type="term" value="F:DNA binding"/>
    <property type="evidence" value="ECO:0007669"/>
    <property type="project" value="UniProtKB-UniRule"/>
</dbReference>
<evidence type="ECO:0000256" key="7">
    <source>
        <dbReference type="ARBA" id="ARBA00022833"/>
    </source>
</evidence>
<dbReference type="GO" id="GO:0005524">
    <property type="term" value="F:ATP binding"/>
    <property type="evidence" value="ECO:0007669"/>
    <property type="project" value="UniProtKB-UniRule"/>
</dbReference>
<dbReference type="Proteomes" id="UP000886890">
    <property type="component" value="Unassembled WGS sequence"/>
</dbReference>
<dbReference type="GO" id="GO:0006269">
    <property type="term" value="P:DNA replication, synthesis of primer"/>
    <property type="evidence" value="ECO:0007669"/>
    <property type="project" value="UniProtKB-KW"/>
</dbReference>
<dbReference type="FunFam" id="3.40.50.300:FF:000489">
    <property type="entry name" value="Primosome assembly protein PriA"/>
    <property type="match status" value="1"/>
</dbReference>
<comment type="cofactor">
    <cofactor evidence="12">
        <name>Zn(2+)</name>
        <dbReference type="ChEBI" id="CHEBI:29105"/>
    </cofactor>
    <text evidence="12">Binds 2 zinc ions per subunit.</text>
</comment>
<evidence type="ECO:0000256" key="12">
    <source>
        <dbReference type="HAMAP-Rule" id="MF_00983"/>
    </source>
</evidence>
<feature type="binding site" evidence="12">
    <location>
        <position position="448"/>
    </location>
    <ligand>
        <name>Zn(2+)</name>
        <dbReference type="ChEBI" id="CHEBI:29105"/>
        <label>1</label>
    </ligand>
</feature>
<dbReference type="GO" id="GO:0016787">
    <property type="term" value="F:hydrolase activity"/>
    <property type="evidence" value="ECO:0007669"/>
    <property type="project" value="UniProtKB-KW"/>
</dbReference>
<dbReference type="PANTHER" id="PTHR30580:SF0">
    <property type="entry name" value="PRIMOSOMAL PROTEIN N"/>
    <property type="match status" value="1"/>
</dbReference>
<dbReference type="CDD" id="cd17929">
    <property type="entry name" value="DEXHc_priA"/>
    <property type="match status" value="1"/>
</dbReference>
<dbReference type="SMART" id="SM00490">
    <property type="entry name" value="HELICc"/>
    <property type="match status" value="1"/>
</dbReference>
<gene>
    <name evidence="12 14" type="primary">priA</name>
    <name evidence="14" type="ORF">H9734_11450</name>
</gene>
<keyword evidence="10 12" id="KW-0413">Isomerase</keyword>
<dbReference type="Pfam" id="PF18074">
    <property type="entry name" value="PriA_C"/>
    <property type="match status" value="1"/>
</dbReference>
<reference evidence="14" key="2">
    <citation type="submission" date="2021-04" db="EMBL/GenBank/DDBJ databases">
        <authorList>
            <person name="Gilroy R."/>
        </authorList>
    </citation>
    <scope>NUCLEOTIDE SEQUENCE</scope>
    <source>
        <strain evidence="14">CHK183-1962</strain>
    </source>
</reference>
<proteinExistence type="inferred from homology"/>
<evidence type="ECO:0000256" key="6">
    <source>
        <dbReference type="ARBA" id="ARBA00022806"/>
    </source>
</evidence>
<comment type="catalytic activity">
    <reaction evidence="12">
        <text>Couples ATP hydrolysis with the unwinding of duplex DNA by translocating in the 3'-5' direction.</text>
        <dbReference type="EC" id="5.6.2.4"/>
    </reaction>
</comment>
<evidence type="ECO:0000256" key="4">
    <source>
        <dbReference type="ARBA" id="ARBA00022741"/>
    </source>
</evidence>
<feature type="binding site" evidence="12">
    <location>
        <position position="457"/>
    </location>
    <ligand>
        <name>Zn(2+)</name>
        <dbReference type="ChEBI" id="CHEBI:29105"/>
        <label>2</label>
    </ligand>
</feature>
<dbReference type="Pfam" id="PF18319">
    <property type="entry name" value="Zn_ribbon_PriA"/>
    <property type="match status" value="1"/>
</dbReference>
<dbReference type="NCBIfam" id="TIGR00595">
    <property type="entry name" value="priA"/>
    <property type="match status" value="1"/>
</dbReference>
<dbReference type="Pfam" id="PF00271">
    <property type="entry name" value="Helicase_C"/>
    <property type="match status" value="1"/>
</dbReference>